<dbReference type="AlphaFoldDB" id="A0A9X2TCN0"/>
<dbReference type="SUPFAM" id="SSF49503">
    <property type="entry name" value="Cupredoxins"/>
    <property type="match status" value="1"/>
</dbReference>
<keyword evidence="4 15" id="KW-0349">Heme</keyword>
<keyword evidence="7 15" id="KW-0479">Metal-binding</keyword>
<organism evidence="22 23">
    <name type="scientific">Salinibacter ruber</name>
    <dbReference type="NCBI Taxonomy" id="146919"/>
    <lineage>
        <taxon>Bacteria</taxon>
        <taxon>Pseudomonadati</taxon>
        <taxon>Rhodothermota</taxon>
        <taxon>Rhodothermia</taxon>
        <taxon>Rhodothermales</taxon>
        <taxon>Salinibacteraceae</taxon>
        <taxon>Salinibacter</taxon>
    </lineage>
</organism>
<evidence type="ECO:0000313" key="23">
    <source>
        <dbReference type="Proteomes" id="UP001155027"/>
    </source>
</evidence>
<evidence type="ECO:0000256" key="10">
    <source>
        <dbReference type="ARBA" id="ARBA00022989"/>
    </source>
</evidence>
<evidence type="ECO:0000256" key="1">
    <source>
        <dbReference type="ARBA" id="ARBA00004141"/>
    </source>
</evidence>
<dbReference type="CDD" id="cd13915">
    <property type="entry name" value="CuRO_HCO_II_like_2"/>
    <property type="match status" value="1"/>
</dbReference>
<evidence type="ECO:0000256" key="11">
    <source>
        <dbReference type="ARBA" id="ARBA00023004"/>
    </source>
</evidence>
<dbReference type="PROSITE" id="PS50857">
    <property type="entry name" value="COX2_CUA"/>
    <property type="match status" value="1"/>
</dbReference>
<keyword evidence="5 16" id="KW-0679">Respiratory chain</keyword>
<dbReference type="GO" id="GO:0004129">
    <property type="term" value="F:cytochrome-c oxidase activity"/>
    <property type="evidence" value="ECO:0007669"/>
    <property type="project" value="UniProtKB-EC"/>
</dbReference>
<evidence type="ECO:0000256" key="8">
    <source>
        <dbReference type="ARBA" id="ARBA00022967"/>
    </source>
</evidence>
<dbReference type="Proteomes" id="UP001155027">
    <property type="component" value="Unassembled WGS sequence"/>
</dbReference>
<dbReference type="InterPro" id="IPR045187">
    <property type="entry name" value="CcO_II"/>
</dbReference>
<evidence type="ECO:0000256" key="18">
    <source>
        <dbReference type="SAM" id="Phobius"/>
    </source>
</evidence>
<evidence type="ECO:0000256" key="4">
    <source>
        <dbReference type="ARBA" id="ARBA00022617"/>
    </source>
</evidence>
<evidence type="ECO:0000256" key="12">
    <source>
        <dbReference type="ARBA" id="ARBA00023008"/>
    </source>
</evidence>
<evidence type="ECO:0000259" key="21">
    <source>
        <dbReference type="PROSITE" id="PS51007"/>
    </source>
</evidence>
<dbReference type="GO" id="GO:0005886">
    <property type="term" value="C:plasma membrane"/>
    <property type="evidence" value="ECO:0007669"/>
    <property type="project" value="UniProtKB-SubCell"/>
</dbReference>
<dbReference type="GO" id="GO:0042773">
    <property type="term" value="P:ATP synthesis coupled electron transport"/>
    <property type="evidence" value="ECO:0007669"/>
    <property type="project" value="TreeGrafter"/>
</dbReference>
<keyword evidence="3 16" id="KW-0813">Transport</keyword>
<comment type="cofactor">
    <cofactor evidence="17">
        <name>Cu cation</name>
        <dbReference type="ChEBI" id="CHEBI:23378"/>
    </cofactor>
    <text evidence="17">Binds a copper A center.</text>
</comment>
<evidence type="ECO:0000313" key="22">
    <source>
        <dbReference type="EMBL" id="MCS3676154.1"/>
    </source>
</evidence>
<evidence type="ECO:0000256" key="15">
    <source>
        <dbReference type="PROSITE-ProRule" id="PRU00433"/>
    </source>
</evidence>
<keyword evidence="13 18" id="KW-0472">Membrane</keyword>
<evidence type="ECO:0000259" key="19">
    <source>
        <dbReference type="PROSITE" id="PS50857"/>
    </source>
</evidence>
<feature type="domain" description="Cytochrome oxidase subunit II transmembrane region profile" evidence="20">
    <location>
        <begin position="1"/>
        <end position="94"/>
    </location>
</feature>
<keyword evidence="8" id="KW-1278">Translocase</keyword>
<dbReference type="RefSeq" id="WP_259079041.1">
    <property type="nucleotide sequence ID" value="NZ_JANUAU010000001.1"/>
</dbReference>
<evidence type="ECO:0000256" key="5">
    <source>
        <dbReference type="ARBA" id="ARBA00022660"/>
    </source>
</evidence>
<dbReference type="Gene3D" id="1.10.760.10">
    <property type="entry name" value="Cytochrome c-like domain"/>
    <property type="match status" value="1"/>
</dbReference>
<keyword evidence="11 15" id="KW-0408">Iron</keyword>
<proteinExistence type="inferred from homology"/>
<dbReference type="InterPro" id="IPR009056">
    <property type="entry name" value="Cyt_c-like_dom"/>
</dbReference>
<feature type="domain" description="Cytochrome c" evidence="21">
    <location>
        <begin position="213"/>
        <end position="308"/>
    </location>
</feature>
<dbReference type="Gene3D" id="1.10.287.90">
    <property type="match status" value="1"/>
</dbReference>
<dbReference type="SUPFAM" id="SSF81464">
    <property type="entry name" value="Cytochrome c oxidase subunit II-like, transmembrane region"/>
    <property type="match status" value="1"/>
</dbReference>
<evidence type="ECO:0000256" key="17">
    <source>
        <dbReference type="RuleBase" id="RU004024"/>
    </source>
</evidence>
<protein>
    <recommendedName>
        <fullName evidence="17">Cytochrome c oxidase subunit 2</fullName>
        <ecNumber evidence="17">7.1.1.9</ecNumber>
    </recommendedName>
</protein>
<feature type="transmembrane region" description="Helical" evidence="18">
    <location>
        <begin position="20"/>
        <end position="42"/>
    </location>
</feature>
<dbReference type="GO" id="GO:0005507">
    <property type="term" value="F:copper ion binding"/>
    <property type="evidence" value="ECO:0007669"/>
    <property type="project" value="InterPro"/>
</dbReference>
<accession>A0A9X2TCN0</accession>
<feature type="transmembrane region" description="Helical" evidence="18">
    <location>
        <begin position="63"/>
        <end position="84"/>
    </location>
</feature>
<keyword evidence="10 18" id="KW-1133">Transmembrane helix</keyword>
<dbReference type="InterPro" id="IPR011759">
    <property type="entry name" value="Cyt_c_oxidase_su2_TM_dom"/>
</dbReference>
<dbReference type="NCBIfam" id="TIGR02866">
    <property type="entry name" value="CoxB"/>
    <property type="match status" value="1"/>
</dbReference>
<keyword evidence="6 16" id="KW-0812">Transmembrane</keyword>
<keyword evidence="12 17" id="KW-0186">Copper</keyword>
<evidence type="ECO:0000256" key="6">
    <source>
        <dbReference type="ARBA" id="ARBA00022692"/>
    </source>
</evidence>
<dbReference type="InterPro" id="IPR036257">
    <property type="entry name" value="Cyt_c_oxidase_su2_TM_sf"/>
</dbReference>
<name>A0A9X2TCN0_9BACT</name>
<keyword evidence="9 16" id="KW-0249">Electron transport</keyword>
<evidence type="ECO:0000256" key="13">
    <source>
        <dbReference type="ARBA" id="ARBA00023136"/>
    </source>
</evidence>
<dbReference type="InterPro" id="IPR014222">
    <property type="entry name" value="Cyt_c_oxidase_su2"/>
</dbReference>
<comment type="subcellular location">
    <subcellularLocation>
        <location evidence="16">Cell membrane</location>
        <topology evidence="16">Multi-pass membrane protein</topology>
    </subcellularLocation>
    <subcellularLocation>
        <location evidence="1">Membrane</location>
        <topology evidence="1">Multi-pass membrane protein</topology>
    </subcellularLocation>
</comment>
<comment type="caution">
    <text evidence="22">The sequence shown here is derived from an EMBL/GenBank/DDBJ whole genome shotgun (WGS) entry which is preliminary data.</text>
</comment>
<dbReference type="PROSITE" id="PS50999">
    <property type="entry name" value="COX2_TM"/>
    <property type="match status" value="1"/>
</dbReference>
<comment type="catalytic activity">
    <reaction evidence="17">
        <text>4 Fe(II)-[cytochrome c] + O2 + 8 H(+)(in) = 4 Fe(III)-[cytochrome c] + 2 H2O + 4 H(+)(out)</text>
        <dbReference type="Rhea" id="RHEA:11436"/>
        <dbReference type="Rhea" id="RHEA-COMP:10350"/>
        <dbReference type="Rhea" id="RHEA-COMP:14399"/>
        <dbReference type="ChEBI" id="CHEBI:15377"/>
        <dbReference type="ChEBI" id="CHEBI:15378"/>
        <dbReference type="ChEBI" id="CHEBI:15379"/>
        <dbReference type="ChEBI" id="CHEBI:29033"/>
        <dbReference type="ChEBI" id="CHEBI:29034"/>
        <dbReference type="EC" id="7.1.1.9"/>
    </reaction>
</comment>
<evidence type="ECO:0000256" key="14">
    <source>
        <dbReference type="ARBA" id="ARBA00024688"/>
    </source>
</evidence>
<dbReference type="PANTHER" id="PTHR22888">
    <property type="entry name" value="CYTOCHROME C OXIDASE, SUBUNIT II"/>
    <property type="match status" value="1"/>
</dbReference>
<reference evidence="22" key="1">
    <citation type="submission" date="2022-08" db="EMBL/GenBank/DDBJ databases">
        <title>Genomic Encyclopedia of Type Strains, Phase V (KMG-V): Genome sequencing to study the core and pangenomes of soil and plant-associated prokaryotes.</title>
        <authorList>
            <person name="Whitman W."/>
        </authorList>
    </citation>
    <scope>NUCLEOTIDE SEQUENCE</scope>
    <source>
        <strain evidence="22">0</strain>
    </source>
</reference>
<comment type="function">
    <text evidence="14 17">Subunits I and II form the functional core of the enzyme complex. Electrons originating in cytochrome c are transferred via heme a and Cu(A) to the binuclear center formed by heme a3 and Cu(B).</text>
</comment>
<dbReference type="Pfam" id="PF00116">
    <property type="entry name" value="COX2"/>
    <property type="match status" value="1"/>
</dbReference>
<evidence type="ECO:0000256" key="2">
    <source>
        <dbReference type="ARBA" id="ARBA00007866"/>
    </source>
</evidence>
<evidence type="ECO:0000256" key="16">
    <source>
        <dbReference type="RuleBase" id="RU000456"/>
    </source>
</evidence>
<evidence type="ECO:0000256" key="9">
    <source>
        <dbReference type="ARBA" id="ARBA00022982"/>
    </source>
</evidence>
<dbReference type="GO" id="GO:0020037">
    <property type="term" value="F:heme binding"/>
    <property type="evidence" value="ECO:0007669"/>
    <property type="project" value="InterPro"/>
</dbReference>
<dbReference type="InterPro" id="IPR008972">
    <property type="entry name" value="Cupredoxin"/>
</dbReference>
<evidence type="ECO:0000256" key="3">
    <source>
        <dbReference type="ARBA" id="ARBA00022448"/>
    </source>
</evidence>
<dbReference type="Pfam" id="PF02790">
    <property type="entry name" value="COX2_TM"/>
    <property type="match status" value="1"/>
</dbReference>
<dbReference type="SUPFAM" id="SSF46626">
    <property type="entry name" value="Cytochrome c"/>
    <property type="match status" value="1"/>
</dbReference>
<dbReference type="EMBL" id="JANUAU010000001">
    <property type="protein sequence ID" value="MCS3676154.1"/>
    <property type="molecule type" value="Genomic_DNA"/>
</dbReference>
<dbReference type="GO" id="GO:0016491">
    <property type="term" value="F:oxidoreductase activity"/>
    <property type="evidence" value="ECO:0007669"/>
    <property type="project" value="InterPro"/>
</dbReference>
<sequence>MGDFWLPEAASTMAPKIDSLFTFVNVVSGILLVGVVTAMLWFMYRYRRQDPAERPSPVKESKLLEISWIVIPTILVLLVFNWGFKSFVAQKTIPDNAYEIRVQARSWGWSFEYPNGVTTDTLYVPADEPVKTTMSSQDVIHSFYVPAFRVKQDVLPNRYTSVWFEATKEGTYDLFCTEYCGRNHSEMDAEVKVVSRARFDEWLESAGTPDDIPLPELGEKLYTQQGCQGCHSLDGSDMVGPTWKGLYGKTDHQMADGSTVTADANYLRESILQSGAKVVEGYQNVMPSYASLSEREVAGLVEFIKEKSDKEVSEE</sequence>
<dbReference type="Pfam" id="PF00034">
    <property type="entry name" value="Cytochrom_C"/>
    <property type="match status" value="1"/>
</dbReference>
<dbReference type="EC" id="7.1.1.9" evidence="17"/>
<gene>
    <name evidence="22" type="ORF">GGP71_000050</name>
</gene>
<dbReference type="InterPro" id="IPR001505">
    <property type="entry name" value="Copper_CuA"/>
</dbReference>
<evidence type="ECO:0000259" key="20">
    <source>
        <dbReference type="PROSITE" id="PS50999"/>
    </source>
</evidence>
<dbReference type="Gene3D" id="2.60.40.420">
    <property type="entry name" value="Cupredoxins - blue copper proteins"/>
    <property type="match status" value="1"/>
</dbReference>
<feature type="domain" description="Cytochrome oxidase subunit II copper A binding" evidence="19">
    <location>
        <begin position="95"/>
        <end position="205"/>
    </location>
</feature>
<evidence type="ECO:0000256" key="7">
    <source>
        <dbReference type="ARBA" id="ARBA00022723"/>
    </source>
</evidence>
<dbReference type="InterPro" id="IPR036909">
    <property type="entry name" value="Cyt_c-like_dom_sf"/>
</dbReference>
<comment type="similarity">
    <text evidence="2 16">Belongs to the cytochrome c oxidase subunit 2 family.</text>
</comment>
<dbReference type="PROSITE" id="PS51007">
    <property type="entry name" value="CYTC"/>
    <property type="match status" value="1"/>
</dbReference>
<dbReference type="PROSITE" id="PS00078">
    <property type="entry name" value="COX2"/>
    <property type="match status" value="1"/>
</dbReference>
<dbReference type="PANTHER" id="PTHR22888:SF9">
    <property type="entry name" value="CYTOCHROME C OXIDASE SUBUNIT 2"/>
    <property type="match status" value="1"/>
</dbReference>
<dbReference type="InterPro" id="IPR002429">
    <property type="entry name" value="CcO_II-like_C"/>
</dbReference>